<evidence type="ECO:0000313" key="1">
    <source>
        <dbReference type="EMBL" id="MBX7458325.1"/>
    </source>
</evidence>
<accession>A0ABS7J184</accession>
<name>A0ABS7J184_9SPHN</name>
<comment type="caution">
    <text evidence="1">The sequence shown here is derived from an EMBL/GenBank/DDBJ whole genome shotgun (WGS) entry which is preliminary data.</text>
</comment>
<evidence type="ECO:0000313" key="2">
    <source>
        <dbReference type="Proteomes" id="UP000783253"/>
    </source>
</evidence>
<dbReference type="EMBL" id="JAIGNK010000003">
    <property type="protein sequence ID" value="MBX7458325.1"/>
    <property type="molecule type" value="Genomic_DNA"/>
</dbReference>
<organism evidence="1 2">
    <name type="scientific">Qipengyuania polymorpha</name>
    <dbReference type="NCBI Taxonomy" id="2867234"/>
    <lineage>
        <taxon>Bacteria</taxon>
        <taxon>Pseudomonadati</taxon>
        <taxon>Pseudomonadota</taxon>
        <taxon>Alphaproteobacteria</taxon>
        <taxon>Sphingomonadales</taxon>
        <taxon>Erythrobacteraceae</taxon>
        <taxon>Qipengyuania</taxon>
    </lineage>
</organism>
<protein>
    <recommendedName>
        <fullName evidence="3">HNH endonuclease</fullName>
    </recommendedName>
</protein>
<sequence>MAFTFDPDALLAALPHREVRPFGSDVVFRSTGRRIAPEGSALHEKGAYNGFTDRERYRTADLSNWLAKVGCTERPKTCDICSAPADDEHAENYYDLTSWIGMCRRCHRSALHGRFVRPAKWFALLDQNEVAADHWSRLVSLEPFDLAGLLRQRGQEEPIKADYAPRRRI</sequence>
<evidence type="ECO:0008006" key="3">
    <source>
        <dbReference type="Google" id="ProtNLM"/>
    </source>
</evidence>
<gene>
    <name evidence="1" type="ORF">K3152_08715</name>
</gene>
<dbReference type="RefSeq" id="WP_221573750.1">
    <property type="nucleotide sequence ID" value="NZ_JAIGNK010000003.1"/>
</dbReference>
<keyword evidence="2" id="KW-1185">Reference proteome</keyword>
<proteinExistence type="predicted"/>
<dbReference type="Proteomes" id="UP000783253">
    <property type="component" value="Unassembled WGS sequence"/>
</dbReference>
<reference evidence="1 2" key="1">
    <citation type="submission" date="2021-08" db="EMBL/GenBank/DDBJ databases">
        <title>Comparative Genomics Analysis of the Genus Qipengyuania Reveals Extensive Genetic Diversity and Metabolic Versatility, Including the Description of Fifteen Novel Species.</title>
        <authorList>
            <person name="Liu Y."/>
        </authorList>
    </citation>
    <scope>NUCLEOTIDE SEQUENCE [LARGE SCALE GENOMIC DNA]</scope>
    <source>
        <strain evidence="1 2">1NDH17</strain>
    </source>
</reference>